<keyword evidence="10" id="KW-1185">Reference proteome</keyword>
<dbReference type="GO" id="GO:0003899">
    <property type="term" value="F:DNA-directed RNA polymerase activity"/>
    <property type="evidence" value="ECO:0007669"/>
    <property type="project" value="UniProtKB-EC"/>
</dbReference>
<keyword evidence="3 9" id="KW-0240">DNA-directed RNA polymerase</keyword>
<evidence type="ECO:0000256" key="5">
    <source>
        <dbReference type="ARBA" id="ARBA00022695"/>
    </source>
</evidence>
<dbReference type="Proteomes" id="UP000031668">
    <property type="component" value="Unassembled WGS sequence"/>
</dbReference>
<dbReference type="SUPFAM" id="SSF56672">
    <property type="entry name" value="DNA/RNA polymerases"/>
    <property type="match status" value="1"/>
</dbReference>
<evidence type="ECO:0000256" key="3">
    <source>
        <dbReference type="ARBA" id="ARBA00022478"/>
    </source>
</evidence>
<evidence type="ECO:0000313" key="9">
    <source>
        <dbReference type="EMBL" id="KII67915.1"/>
    </source>
</evidence>
<dbReference type="EC" id="2.7.7.6" evidence="2"/>
<dbReference type="Gene3D" id="1.10.150.20">
    <property type="entry name" value="5' to 3' exonuclease, C-terminal subdomain"/>
    <property type="match status" value="1"/>
</dbReference>
<evidence type="ECO:0000313" key="10">
    <source>
        <dbReference type="Proteomes" id="UP000031668"/>
    </source>
</evidence>
<accession>A0A0C2MUQ8</accession>
<evidence type="ECO:0000256" key="7">
    <source>
        <dbReference type="ARBA" id="ARBA00048552"/>
    </source>
</evidence>
<dbReference type="AlphaFoldDB" id="A0A0C2MUQ8"/>
<evidence type="ECO:0000256" key="1">
    <source>
        <dbReference type="ARBA" id="ARBA00009493"/>
    </source>
</evidence>
<dbReference type="OrthoDB" id="276422at2759"/>
<feature type="domain" description="DNA-directed RNA polymerase C-terminal" evidence="8">
    <location>
        <begin position="526"/>
        <end position="860"/>
    </location>
</feature>
<keyword evidence="5" id="KW-0548">Nucleotidyltransferase</keyword>
<dbReference type="EMBL" id="JWZT01003013">
    <property type="protein sequence ID" value="KII67915.1"/>
    <property type="molecule type" value="Genomic_DNA"/>
</dbReference>
<dbReference type="InterPro" id="IPR046950">
    <property type="entry name" value="DNA-dir_Rpol_C_phage-type"/>
</dbReference>
<keyword evidence="6" id="KW-0804">Transcription</keyword>
<dbReference type="Gene3D" id="1.10.287.280">
    <property type="match status" value="1"/>
</dbReference>
<dbReference type="GO" id="GO:0034245">
    <property type="term" value="C:mitochondrial DNA-directed RNA polymerase complex"/>
    <property type="evidence" value="ECO:0007669"/>
    <property type="project" value="TreeGrafter"/>
</dbReference>
<evidence type="ECO:0000256" key="6">
    <source>
        <dbReference type="ARBA" id="ARBA00023163"/>
    </source>
</evidence>
<protein>
    <recommendedName>
        <fullName evidence="2">DNA-directed RNA polymerase</fullName>
        <ecNumber evidence="2">2.7.7.6</ecNumber>
    </recommendedName>
</protein>
<dbReference type="PANTHER" id="PTHR10102">
    <property type="entry name" value="DNA-DIRECTED RNA POLYMERASE, MITOCHONDRIAL"/>
    <property type="match status" value="1"/>
</dbReference>
<keyword evidence="4" id="KW-0808">Transferase</keyword>
<dbReference type="PANTHER" id="PTHR10102:SF0">
    <property type="entry name" value="DNA-DIRECTED RNA POLYMERASE, MITOCHONDRIAL"/>
    <property type="match status" value="1"/>
</dbReference>
<evidence type="ECO:0000256" key="2">
    <source>
        <dbReference type="ARBA" id="ARBA00012418"/>
    </source>
</evidence>
<dbReference type="PROSITE" id="PS00900">
    <property type="entry name" value="RNA_POL_PHAGE_1"/>
    <property type="match status" value="1"/>
</dbReference>
<organism evidence="9 10">
    <name type="scientific">Thelohanellus kitauei</name>
    <name type="common">Myxosporean</name>
    <dbReference type="NCBI Taxonomy" id="669202"/>
    <lineage>
        <taxon>Eukaryota</taxon>
        <taxon>Metazoa</taxon>
        <taxon>Cnidaria</taxon>
        <taxon>Myxozoa</taxon>
        <taxon>Myxosporea</taxon>
        <taxon>Bivalvulida</taxon>
        <taxon>Platysporina</taxon>
        <taxon>Myxobolidae</taxon>
        <taxon>Thelohanellus</taxon>
    </lineage>
</organism>
<dbReference type="InterPro" id="IPR043502">
    <property type="entry name" value="DNA/RNA_pol_sf"/>
</dbReference>
<reference evidence="9 10" key="1">
    <citation type="journal article" date="2014" name="Genome Biol. Evol.">
        <title>The genome of the myxosporean Thelohanellus kitauei shows adaptations to nutrient acquisition within its fish host.</title>
        <authorList>
            <person name="Yang Y."/>
            <person name="Xiong J."/>
            <person name="Zhou Z."/>
            <person name="Huo F."/>
            <person name="Miao W."/>
            <person name="Ran C."/>
            <person name="Liu Y."/>
            <person name="Zhang J."/>
            <person name="Feng J."/>
            <person name="Wang M."/>
            <person name="Wang M."/>
            <person name="Wang L."/>
            <person name="Yao B."/>
        </authorList>
    </citation>
    <scope>NUCLEOTIDE SEQUENCE [LARGE SCALE GENOMIC DNA]</scope>
    <source>
        <strain evidence="9">Wuqing</strain>
    </source>
</reference>
<evidence type="ECO:0000256" key="4">
    <source>
        <dbReference type="ARBA" id="ARBA00022679"/>
    </source>
</evidence>
<sequence length="867" mass="100897">MPCNVWLFANLKSIKMYPVRRCTCHPGRFISSFTGIKTSAKKDINQISTKIDAVPPSIITRQQNSETIYKLGTKYAESLTEQFHNEELGFVEIENILPDKVKSQHQMKQNEQPLLFYNGWKYQFCEELKKNIDNDEIGDVKKAFKLVDIEVLTSSIMVMLLDSLLVNKQGLPLYYIVKSMYNEWLRHISHNYFKKHSLLSSMKMAHLDFLKQLDEGYIVNNFIENYRKSAMKTDPRLLQKNNFRQPKDTQLNVTQTLFKCLLDSAPSYNKKPALKIILRAEKKKKKKGKKEGKSEKDGVDDDERVLYGVIERKVVEMLQTLAYDAKFFKVPIWKIPMLVPAVPIYLYQRGGLITEHCYQLIRGQISPLNNRVNEEQYEKGHLDRFLNILSSSGLIGWKINKRILDIQLKLFNDNVYNKNLHFYNYCRFPQDKEWLRELVFGSKKGEAKKEELSDRDRKVLEKKAKELYSLWSYLHQNLVVANHFRDRVFYLPFNLDFRGRFYPSPTLLHYYSSDNYRALLKFAIKRPLGIKGLTILKLHLCNMMGSYKLMSTSEQISVVDKMVPAILQAAENPLEYTWWMEKDEPWQTLAACIEIANAIKSGDPSSYICGLPVHQDGTCNGLQHYAAIGRSLEEGSFVNFMPRHFNTDLYSEVSDLIQLHGFMNITDEKMRKDWTTTATREVLKPTIMTQVYGVTAYGAKRQIASKIKNLPGFTLKEKEETIACLSRHFATLTLHLVGLAFRNAENIMAWLKSYARMFRSENIHAQWTTMFGLIVIQPYEKKKTNKQLIFVNTDDQLKLEHPLNKLKQVNAFPPNFVHSLDSCHMAMTQEWCLKEKMAFAAIHDSFWTHPSSVPQMNQVIFYLTDST</sequence>
<dbReference type="Pfam" id="PF00940">
    <property type="entry name" value="RNA_pol"/>
    <property type="match status" value="1"/>
</dbReference>
<proteinExistence type="inferred from homology"/>
<dbReference type="GO" id="GO:0003677">
    <property type="term" value="F:DNA binding"/>
    <property type="evidence" value="ECO:0007669"/>
    <property type="project" value="InterPro"/>
</dbReference>
<comment type="similarity">
    <text evidence="1">Belongs to the phage and mitochondrial RNA polymerase family.</text>
</comment>
<name>A0A0C2MUQ8_THEKT</name>
<dbReference type="GO" id="GO:0006390">
    <property type="term" value="P:mitochondrial transcription"/>
    <property type="evidence" value="ECO:0007669"/>
    <property type="project" value="TreeGrafter"/>
</dbReference>
<gene>
    <name evidence="9" type="ORF">RF11_09087</name>
</gene>
<evidence type="ECO:0000259" key="8">
    <source>
        <dbReference type="Pfam" id="PF00940"/>
    </source>
</evidence>
<comment type="catalytic activity">
    <reaction evidence="7">
        <text>RNA(n) + a ribonucleoside 5'-triphosphate = RNA(n+1) + diphosphate</text>
        <dbReference type="Rhea" id="RHEA:21248"/>
        <dbReference type="Rhea" id="RHEA-COMP:14527"/>
        <dbReference type="Rhea" id="RHEA-COMP:17342"/>
        <dbReference type="ChEBI" id="CHEBI:33019"/>
        <dbReference type="ChEBI" id="CHEBI:61557"/>
        <dbReference type="ChEBI" id="CHEBI:140395"/>
        <dbReference type="EC" id="2.7.7.6"/>
    </reaction>
</comment>
<dbReference type="InterPro" id="IPR002092">
    <property type="entry name" value="DNA-dir_Rpol_phage-type"/>
</dbReference>
<comment type="caution">
    <text evidence="9">The sequence shown here is derived from an EMBL/GenBank/DDBJ whole genome shotgun (WGS) entry which is preliminary data.</text>
</comment>